<evidence type="ECO:0000313" key="6">
    <source>
        <dbReference type="Proteomes" id="UP001596455"/>
    </source>
</evidence>
<feature type="domain" description="N-acetyltransferase" evidence="4">
    <location>
        <begin position="190"/>
        <end position="343"/>
    </location>
</feature>
<dbReference type="InterPro" id="IPR050832">
    <property type="entry name" value="Bact_Acetyltransf"/>
</dbReference>
<gene>
    <name evidence="5" type="ORF">ACFQQL_01465</name>
</gene>
<name>A0ABW2Q3F0_9MICO</name>
<dbReference type="GO" id="GO:0016746">
    <property type="term" value="F:acyltransferase activity"/>
    <property type="evidence" value="ECO:0007669"/>
    <property type="project" value="UniProtKB-KW"/>
</dbReference>
<dbReference type="RefSeq" id="WP_382390527.1">
    <property type="nucleotide sequence ID" value="NZ_JBHTCQ010000001.1"/>
</dbReference>
<accession>A0ABW2Q3F0</accession>
<feature type="region of interest" description="Disordered" evidence="3">
    <location>
        <begin position="1"/>
        <end position="23"/>
    </location>
</feature>
<dbReference type="Gene3D" id="3.40.630.30">
    <property type="match status" value="1"/>
</dbReference>
<evidence type="ECO:0000256" key="2">
    <source>
        <dbReference type="ARBA" id="ARBA00023315"/>
    </source>
</evidence>
<organism evidence="5 6">
    <name type="scientific">Georgenia alba</name>
    <dbReference type="NCBI Taxonomy" id="2233858"/>
    <lineage>
        <taxon>Bacteria</taxon>
        <taxon>Bacillati</taxon>
        <taxon>Actinomycetota</taxon>
        <taxon>Actinomycetes</taxon>
        <taxon>Micrococcales</taxon>
        <taxon>Bogoriellaceae</taxon>
        <taxon>Georgenia</taxon>
    </lineage>
</organism>
<sequence length="343" mass="37358">MPLLSQRVDAPETPHTPQHPEVTWRPATADDIDRIHALFLAAGAVDHPWWVMPREDVAADFEVSYIDPTRDTMIAVAPSGEVVAVGTATLGPGADTRLQAYVFGAVHPGWRGRGLGRQLAAWQHDRALQHLARADVDLPGWIVTYAEDHQDDVVALFARFGLAPARYFTEMDWRPESAPPLPEIALPDGLRIEPFTAELSEATRLARNDSFRDHWGSQPTVPEKWAKFVGSGTFRGDLSRVVVEDTDDGPRVAAFALTTVDEGTFAAKGFTHGYVALVGVVREHRGRRLAPAVLTAQLRAITAAGLEGGVLDVDSESPTGALGLYERLGYTATHRSVALVREV</sequence>
<evidence type="ECO:0000256" key="3">
    <source>
        <dbReference type="SAM" id="MobiDB-lite"/>
    </source>
</evidence>
<proteinExistence type="predicted"/>
<dbReference type="Pfam" id="PF00583">
    <property type="entry name" value="Acetyltransf_1"/>
    <property type="match status" value="1"/>
</dbReference>
<reference evidence="6" key="1">
    <citation type="journal article" date="2019" name="Int. J. Syst. Evol. Microbiol.">
        <title>The Global Catalogue of Microorganisms (GCM) 10K type strain sequencing project: providing services to taxonomists for standard genome sequencing and annotation.</title>
        <authorList>
            <consortium name="The Broad Institute Genomics Platform"/>
            <consortium name="The Broad Institute Genome Sequencing Center for Infectious Disease"/>
            <person name="Wu L."/>
            <person name="Ma J."/>
        </authorList>
    </citation>
    <scope>NUCLEOTIDE SEQUENCE [LARGE SCALE GENOMIC DNA]</scope>
    <source>
        <strain evidence="6">JCM 1490</strain>
    </source>
</reference>
<keyword evidence="2 5" id="KW-0012">Acyltransferase</keyword>
<keyword evidence="6" id="KW-1185">Reference proteome</keyword>
<dbReference type="InterPro" id="IPR016181">
    <property type="entry name" value="Acyl_CoA_acyltransferase"/>
</dbReference>
<evidence type="ECO:0000313" key="5">
    <source>
        <dbReference type="EMBL" id="MFC7403761.1"/>
    </source>
</evidence>
<dbReference type="EC" id="2.3.1.-" evidence="5"/>
<dbReference type="SUPFAM" id="SSF55729">
    <property type="entry name" value="Acyl-CoA N-acyltransferases (Nat)"/>
    <property type="match status" value="2"/>
</dbReference>
<dbReference type="EMBL" id="JBHTCQ010000001">
    <property type="protein sequence ID" value="MFC7403761.1"/>
    <property type="molecule type" value="Genomic_DNA"/>
</dbReference>
<dbReference type="CDD" id="cd04301">
    <property type="entry name" value="NAT_SF"/>
    <property type="match status" value="1"/>
</dbReference>
<protein>
    <submittedName>
        <fullName evidence="5">GNAT family N-acetyltransferase</fullName>
        <ecNumber evidence="5">2.3.1.-</ecNumber>
    </submittedName>
</protein>
<feature type="domain" description="N-acetyltransferase" evidence="4">
    <location>
        <begin position="22"/>
        <end position="193"/>
    </location>
</feature>
<dbReference type="InterPro" id="IPR000182">
    <property type="entry name" value="GNAT_dom"/>
</dbReference>
<dbReference type="Proteomes" id="UP001596455">
    <property type="component" value="Unassembled WGS sequence"/>
</dbReference>
<dbReference type="PROSITE" id="PS51186">
    <property type="entry name" value="GNAT"/>
    <property type="match status" value="2"/>
</dbReference>
<keyword evidence="1 5" id="KW-0808">Transferase</keyword>
<dbReference type="PANTHER" id="PTHR43877:SF1">
    <property type="entry name" value="ACETYLTRANSFERASE"/>
    <property type="match status" value="1"/>
</dbReference>
<evidence type="ECO:0000259" key="4">
    <source>
        <dbReference type="PROSITE" id="PS51186"/>
    </source>
</evidence>
<comment type="caution">
    <text evidence="5">The sequence shown here is derived from an EMBL/GenBank/DDBJ whole genome shotgun (WGS) entry which is preliminary data.</text>
</comment>
<dbReference type="PANTHER" id="PTHR43877">
    <property type="entry name" value="AMINOALKYLPHOSPHONATE N-ACETYLTRANSFERASE-RELATED-RELATED"/>
    <property type="match status" value="1"/>
</dbReference>
<evidence type="ECO:0000256" key="1">
    <source>
        <dbReference type="ARBA" id="ARBA00022679"/>
    </source>
</evidence>